<feature type="transmembrane region" description="Helical" evidence="1">
    <location>
        <begin position="6"/>
        <end position="27"/>
    </location>
</feature>
<proteinExistence type="predicted"/>
<dbReference type="AlphaFoldDB" id="A0A895KXQ5"/>
<accession>A0A895KXQ5</accession>
<organism evidence="2">
    <name type="scientific">Doriprismatica atromarginata</name>
    <name type="common">Sea slug</name>
    <name type="synonym">Glossodoris atromarginata</name>
    <dbReference type="NCBI Taxonomy" id="154629"/>
    <lineage>
        <taxon>Eukaryota</taxon>
        <taxon>Metazoa</taxon>
        <taxon>Spiralia</taxon>
        <taxon>Lophotrochozoa</taxon>
        <taxon>Mollusca</taxon>
        <taxon>Gastropoda</taxon>
        <taxon>Heterobranchia</taxon>
        <taxon>Euthyneura</taxon>
        <taxon>Nudipleura</taxon>
        <taxon>Nudibranchia</taxon>
        <taxon>Doridina</taxon>
        <taxon>Eudoridoidea</taxon>
        <taxon>Chromodorididae</taxon>
        <taxon>Doriprismatica</taxon>
    </lineage>
</organism>
<geneLocation type="mitochondrion" evidence="2"/>
<dbReference type="RefSeq" id="YP_010170649.1">
    <property type="nucleotide sequence ID" value="NC_057611.1"/>
</dbReference>
<gene>
    <name evidence="2" type="primary">ATP8</name>
</gene>
<keyword evidence="1" id="KW-1133">Transmembrane helix</keyword>
<dbReference type="GeneID" id="67278938"/>
<dbReference type="CTD" id="4509"/>
<evidence type="ECO:0000313" key="2">
    <source>
        <dbReference type="EMBL" id="QRZ60631.1"/>
    </source>
</evidence>
<keyword evidence="1" id="KW-0472">Membrane</keyword>
<name>A0A895KXQ5_DORAT</name>
<keyword evidence="2" id="KW-0496">Mitochondrion</keyword>
<reference evidence="2" key="2">
    <citation type="submission" date="2019-07" db="EMBL/GenBank/DDBJ databases">
        <authorList>
            <person name="Do T.D."/>
            <person name="Kim C.-B."/>
        </authorList>
    </citation>
    <scope>NUCLEOTIDE SEQUENCE</scope>
</reference>
<evidence type="ECO:0000256" key="1">
    <source>
        <dbReference type="SAM" id="Phobius"/>
    </source>
</evidence>
<sequence>MPQLSPMLAFFMFAIVLAAYIILFSSLSKKDPFVFSTKLSKSSKKSFTFFK</sequence>
<protein>
    <submittedName>
        <fullName evidence="2">ATP synthase F0 subunit 8</fullName>
    </submittedName>
</protein>
<reference evidence="2" key="1">
    <citation type="journal article" date="2019" name="Mitochondrial DNA Part B Resour">
        <title>Sequencing and analysis of the complete mitogenome of Doriprismatica atromarginata (Cuvier, 1804).</title>
        <authorList>
            <person name="Dinh Do T."/>
            <person name="Karagozlu M.Z."/>
            <person name="Nguyen V.Q."/>
            <person name="Kim C.B."/>
        </authorList>
    </citation>
    <scope>NUCLEOTIDE SEQUENCE</scope>
</reference>
<keyword evidence="1" id="KW-0812">Transmembrane</keyword>
<dbReference type="EMBL" id="MN171300">
    <property type="protein sequence ID" value="QRZ60631.1"/>
    <property type="molecule type" value="Genomic_DNA"/>
</dbReference>